<organism evidence="1">
    <name type="scientific">Arundo donax</name>
    <name type="common">Giant reed</name>
    <name type="synonym">Donax arundinaceus</name>
    <dbReference type="NCBI Taxonomy" id="35708"/>
    <lineage>
        <taxon>Eukaryota</taxon>
        <taxon>Viridiplantae</taxon>
        <taxon>Streptophyta</taxon>
        <taxon>Embryophyta</taxon>
        <taxon>Tracheophyta</taxon>
        <taxon>Spermatophyta</taxon>
        <taxon>Magnoliopsida</taxon>
        <taxon>Liliopsida</taxon>
        <taxon>Poales</taxon>
        <taxon>Poaceae</taxon>
        <taxon>PACMAD clade</taxon>
        <taxon>Arundinoideae</taxon>
        <taxon>Arundineae</taxon>
        <taxon>Arundo</taxon>
    </lineage>
</organism>
<accession>A0A0A9HA52</accession>
<protein>
    <submittedName>
        <fullName evidence="1">Uncharacterized protein</fullName>
    </submittedName>
</protein>
<name>A0A0A9HA52_ARUDO</name>
<dbReference type="EMBL" id="GBRH01166165">
    <property type="protein sequence ID" value="JAE31731.1"/>
    <property type="molecule type" value="Transcribed_RNA"/>
</dbReference>
<reference evidence="1" key="1">
    <citation type="submission" date="2014-09" db="EMBL/GenBank/DDBJ databases">
        <authorList>
            <person name="Magalhaes I.L.F."/>
            <person name="Oliveira U."/>
            <person name="Santos F.R."/>
            <person name="Vidigal T.H.D.A."/>
            <person name="Brescovit A.D."/>
            <person name="Santos A.J."/>
        </authorList>
    </citation>
    <scope>NUCLEOTIDE SEQUENCE</scope>
    <source>
        <tissue evidence="1">Shoot tissue taken approximately 20 cm above the soil surface</tissue>
    </source>
</reference>
<sequence>MEIQMWRKGPCMFSLSIIQSGW</sequence>
<dbReference type="AlphaFoldDB" id="A0A0A9HA52"/>
<evidence type="ECO:0000313" key="1">
    <source>
        <dbReference type="EMBL" id="JAE31731.1"/>
    </source>
</evidence>
<proteinExistence type="predicted"/>
<reference evidence="1" key="2">
    <citation type="journal article" date="2015" name="Data Brief">
        <title>Shoot transcriptome of the giant reed, Arundo donax.</title>
        <authorList>
            <person name="Barrero R.A."/>
            <person name="Guerrero F.D."/>
            <person name="Moolhuijzen P."/>
            <person name="Goolsby J.A."/>
            <person name="Tidwell J."/>
            <person name="Bellgard S.E."/>
            <person name="Bellgard M.I."/>
        </authorList>
    </citation>
    <scope>NUCLEOTIDE SEQUENCE</scope>
    <source>
        <tissue evidence="1">Shoot tissue taken approximately 20 cm above the soil surface</tissue>
    </source>
</reference>